<evidence type="ECO:0008006" key="2">
    <source>
        <dbReference type="Google" id="ProtNLM"/>
    </source>
</evidence>
<dbReference type="PANTHER" id="PTHR46148:SF60">
    <property type="entry name" value="CHROMO DOMAIN-CONTAINING PROTEIN"/>
    <property type="match status" value="1"/>
</dbReference>
<sequence length="409" mass="46771">MWVSGGHLDRRSYWRLRKRIALTPRLAGIHDVFHVLALRRYVFDPSHVIDFTPLEIGEDLRYEERPLRILARATKELRNRVIPYVKVQWSNHEEREATWEPETLWRLVGSSVECRDKSESRWRQIDAKRTPCDARAAFSEEICKIAVFLLAVPIQPSRCTGTLHRAARGLLSGWLLYRYRDPCTDLIVSKEESSVGDFVADVAPRSRLGIWLLPEHCEEAGRACDFAVLDVAPVLVAVEVSVPLQLLLLFSKHHQFELKATGFGCCAFRGSGSRQGRRELEPYLPSRAGGTLLQREKKKKEEKKKRSLLEGAWSSTPFSSFHPCKAWSLLVGLGSGPIFNPRRFGACLEASKEAFEAKLIGLEPSFGLDWKDSSLLLELERVFLHPRVFRDSWTTPFGESRDYATVRWV</sequence>
<dbReference type="EMBL" id="LR862148">
    <property type="protein sequence ID" value="CAD1830256.1"/>
    <property type="molecule type" value="Genomic_DNA"/>
</dbReference>
<name>A0A6V7PIA9_ANACO</name>
<gene>
    <name evidence="1" type="ORF">CB5_LOCUS13467</name>
</gene>
<evidence type="ECO:0000313" key="1">
    <source>
        <dbReference type="EMBL" id="CAD1830256.1"/>
    </source>
</evidence>
<accession>A0A6V7PIA9</accession>
<organism evidence="1">
    <name type="scientific">Ananas comosus var. bracteatus</name>
    <name type="common">red pineapple</name>
    <dbReference type="NCBI Taxonomy" id="296719"/>
    <lineage>
        <taxon>Eukaryota</taxon>
        <taxon>Viridiplantae</taxon>
        <taxon>Streptophyta</taxon>
        <taxon>Embryophyta</taxon>
        <taxon>Tracheophyta</taxon>
        <taxon>Spermatophyta</taxon>
        <taxon>Magnoliopsida</taxon>
        <taxon>Liliopsida</taxon>
        <taxon>Poales</taxon>
        <taxon>Bromeliaceae</taxon>
        <taxon>Bromelioideae</taxon>
        <taxon>Ananas</taxon>
    </lineage>
</organism>
<dbReference type="AlphaFoldDB" id="A0A6V7PIA9"/>
<protein>
    <recommendedName>
        <fullName evidence="2">Chromo domain-containing protein</fullName>
    </recommendedName>
</protein>
<reference evidence="1" key="1">
    <citation type="submission" date="2020-07" db="EMBL/GenBank/DDBJ databases">
        <authorList>
            <person name="Lin J."/>
        </authorList>
    </citation>
    <scope>NUCLEOTIDE SEQUENCE</scope>
</reference>
<dbReference type="PANTHER" id="PTHR46148">
    <property type="entry name" value="CHROMO DOMAIN-CONTAINING PROTEIN"/>
    <property type="match status" value="1"/>
</dbReference>
<proteinExistence type="predicted"/>